<evidence type="ECO:0000256" key="5">
    <source>
        <dbReference type="SAM" id="SignalP"/>
    </source>
</evidence>
<dbReference type="InterPro" id="IPR013783">
    <property type="entry name" value="Ig-like_fold"/>
</dbReference>
<dbReference type="InterPro" id="IPR003597">
    <property type="entry name" value="Ig_C1-set"/>
</dbReference>
<feature type="transmembrane region" description="Helical" evidence="4">
    <location>
        <begin position="201"/>
        <end position="225"/>
    </location>
</feature>
<evidence type="ECO:0000313" key="8">
    <source>
        <dbReference type="Proteomes" id="UP000579685"/>
    </source>
</evidence>
<comment type="caution">
    <text evidence="7">The sequence shown here is derived from an EMBL/GenBank/DDBJ whole genome shotgun (WGS) entry which is preliminary data.</text>
</comment>
<name>A0A7L1UEC9_PHANI</name>
<keyword evidence="2 4" id="KW-0812">Transmembrane</keyword>
<keyword evidence="5" id="KW-0732">Signal</keyword>
<feature type="domain" description="Ig-like" evidence="6">
    <location>
        <begin position="101"/>
        <end position="200"/>
    </location>
</feature>
<keyword evidence="4" id="KW-0472">Membrane</keyword>
<protein>
    <submittedName>
        <fullName evidence="7">DMB protein</fullName>
    </submittedName>
</protein>
<dbReference type="EMBL" id="VXBQ01011220">
    <property type="protein sequence ID" value="NXO69788.1"/>
    <property type="molecule type" value="Genomic_DNA"/>
</dbReference>
<dbReference type="Gene3D" id="3.10.320.10">
    <property type="entry name" value="Class II Histocompatibility Antigen, M Beta Chain, Chain B, domain 1"/>
    <property type="match status" value="1"/>
</dbReference>
<evidence type="ECO:0000256" key="2">
    <source>
        <dbReference type="ARBA" id="ARBA00022692"/>
    </source>
</evidence>
<dbReference type="GO" id="GO:0019882">
    <property type="term" value="P:antigen processing and presentation"/>
    <property type="evidence" value="ECO:0007669"/>
    <property type="project" value="InterPro"/>
</dbReference>
<keyword evidence="8" id="KW-1185">Reference proteome</keyword>
<dbReference type="InterPro" id="IPR007110">
    <property type="entry name" value="Ig-like_dom"/>
</dbReference>
<dbReference type="Pfam" id="PF07654">
    <property type="entry name" value="C1-set"/>
    <property type="match status" value="1"/>
</dbReference>
<sequence length="226" mass="23134">AAAFVLQVASWCSLATNGSLVATNDSQGVLVALSQMPLVCGDLRSHRAVPCPGATGPLGALGDSLARVLNGDPRWGQRLRERQRVCQDLPAAVGPLPSAPPQLRIVPERSGPALALVCYAWGFSPAEVTLRWLRNGDVVGDTVGDIVGDTAGDTWGRTPALPVGDGTFRAQVTVAVPPGTGDTFECVALHPSLKGPLSVTWAPGLSPGLALTVALAGLALALGLLL</sequence>
<comment type="subcellular location">
    <subcellularLocation>
        <location evidence="1">Membrane</location>
        <topology evidence="1">Single-pass type I membrane protein</topology>
    </subcellularLocation>
</comment>
<evidence type="ECO:0000256" key="3">
    <source>
        <dbReference type="ARBA" id="ARBA00022989"/>
    </source>
</evidence>
<dbReference type="AlphaFoldDB" id="A0A7L1UEC9"/>
<dbReference type="PROSITE" id="PS50835">
    <property type="entry name" value="IG_LIKE"/>
    <property type="match status" value="1"/>
</dbReference>
<evidence type="ECO:0000256" key="4">
    <source>
        <dbReference type="SAM" id="Phobius"/>
    </source>
</evidence>
<dbReference type="InterPro" id="IPR036179">
    <property type="entry name" value="Ig-like_dom_sf"/>
</dbReference>
<dbReference type="SMART" id="SM00407">
    <property type="entry name" value="IGc1"/>
    <property type="match status" value="1"/>
</dbReference>
<reference evidence="7 8" key="1">
    <citation type="submission" date="2019-09" db="EMBL/GenBank/DDBJ databases">
        <title>Bird 10,000 Genomes (B10K) Project - Family phase.</title>
        <authorList>
            <person name="Zhang G."/>
        </authorList>
    </citation>
    <scope>NUCLEOTIDE SEQUENCE [LARGE SCALE GENOMIC DNA]</scope>
    <source>
        <strain evidence="7">B10K-DU-002-32</strain>
        <tissue evidence="7">Muscle</tissue>
    </source>
</reference>
<organism evidence="7 8">
    <name type="scientific">Phainopepla nitens</name>
    <name type="common">Phainopepla</name>
    <dbReference type="NCBI Taxonomy" id="161653"/>
    <lineage>
        <taxon>Eukaryota</taxon>
        <taxon>Metazoa</taxon>
        <taxon>Chordata</taxon>
        <taxon>Craniata</taxon>
        <taxon>Vertebrata</taxon>
        <taxon>Euteleostomi</taxon>
        <taxon>Archelosauria</taxon>
        <taxon>Archosauria</taxon>
        <taxon>Dinosauria</taxon>
        <taxon>Saurischia</taxon>
        <taxon>Theropoda</taxon>
        <taxon>Coelurosauria</taxon>
        <taxon>Aves</taxon>
        <taxon>Neognathae</taxon>
        <taxon>Neoaves</taxon>
        <taxon>Telluraves</taxon>
        <taxon>Australaves</taxon>
        <taxon>Passeriformes</taxon>
        <taxon>Bombycillidae</taxon>
        <taxon>Phainopepla</taxon>
    </lineage>
</organism>
<dbReference type="InterPro" id="IPR050160">
    <property type="entry name" value="MHC/Immunoglobulin"/>
</dbReference>
<dbReference type="Gene3D" id="2.60.40.10">
    <property type="entry name" value="Immunoglobulins"/>
    <property type="match status" value="1"/>
</dbReference>
<dbReference type="SUPFAM" id="SSF48726">
    <property type="entry name" value="Immunoglobulin"/>
    <property type="match status" value="1"/>
</dbReference>
<dbReference type="GO" id="GO:0006955">
    <property type="term" value="P:immune response"/>
    <property type="evidence" value="ECO:0007669"/>
    <property type="project" value="InterPro"/>
</dbReference>
<evidence type="ECO:0000313" key="7">
    <source>
        <dbReference type="EMBL" id="NXO69788.1"/>
    </source>
</evidence>
<dbReference type="Proteomes" id="UP000579685">
    <property type="component" value="Unassembled WGS sequence"/>
</dbReference>
<feature type="signal peptide" evidence="5">
    <location>
        <begin position="1"/>
        <end position="18"/>
    </location>
</feature>
<feature type="non-terminal residue" evidence="7">
    <location>
        <position position="1"/>
    </location>
</feature>
<dbReference type="PANTHER" id="PTHR19944:SF65">
    <property type="entry name" value="HLA CLASS II HISTOCOMPATIBILITY ANTIGEN, DM BETA CHAIN"/>
    <property type="match status" value="1"/>
</dbReference>
<keyword evidence="3 4" id="KW-1133">Transmembrane helix</keyword>
<gene>
    <name evidence="7" type="primary">Hladmb</name>
    <name evidence="7" type="ORF">PHANIT_R15210</name>
</gene>
<feature type="chain" id="PRO_5029832755" evidence="5">
    <location>
        <begin position="19"/>
        <end position="226"/>
    </location>
</feature>
<dbReference type="InterPro" id="IPR014745">
    <property type="entry name" value="MHC_II_a/b_N"/>
</dbReference>
<dbReference type="GO" id="GO:0042613">
    <property type="term" value="C:MHC class II protein complex"/>
    <property type="evidence" value="ECO:0007669"/>
    <property type="project" value="InterPro"/>
</dbReference>
<evidence type="ECO:0000256" key="1">
    <source>
        <dbReference type="ARBA" id="ARBA00004479"/>
    </source>
</evidence>
<accession>A0A7L1UEC9</accession>
<evidence type="ECO:0000259" key="6">
    <source>
        <dbReference type="PROSITE" id="PS50835"/>
    </source>
</evidence>
<feature type="non-terminal residue" evidence="7">
    <location>
        <position position="226"/>
    </location>
</feature>
<proteinExistence type="predicted"/>
<dbReference type="PANTHER" id="PTHR19944">
    <property type="entry name" value="MHC CLASS II-RELATED"/>
    <property type="match status" value="1"/>
</dbReference>